<evidence type="ECO:0000256" key="1">
    <source>
        <dbReference type="SAM" id="MobiDB-lite"/>
    </source>
</evidence>
<feature type="region of interest" description="Disordered" evidence="1">
    <location>
        <begin position="1"/>
        <end position="89"/>
    </location>
</feature>
<keyword evidence="3" id="KW-1185">Reference proteome</keyword>
<evidence type="ECO:0000313" key="2">
    <source>
        <dbReference type="EMBL" id="CAK0791466.1"/>
    </source>
</evidence>
<feature type="compositionally biased region" description="Polar residues" evidence="1">
    <location>
        <begin position="10"/>
        <end position="25"/>
    </location>
</feature>
<sequence length="109" mass="11310">MLRGRDRSAEQLTGSAASPGSTLGDSGSFCEQAWRSAARGAGESDRAYEFRTGVKVRQDGKRRRQAAPAPEATSTTAHGAASAARPVVRQRPAACGKLAARGKPAARGE</sequence>
<accession>A0ABN9PHA9</accession>
<gene>
    <name evidence="2" type="ORF">PCOR1329_LOCUS2348</name>
</gene>
<evidence type="ECO:0000313" key="3">
    <source>
        <dbReference type="Proteomes" id="UP001189429"/>
    </source>
</evidence>
<feature type="compositionally biased region" description="Low complexity" evidence="1">
    <location>
        <begin position="66"/>
        <end position="89"/>
    </location>
</feature>
<comment type="caution">
    <text evidence="2">The sequence shown here is derived from an EMBL/GenBank/DDBJ whole genome shotgun (WGS) entry which is preliminary data.</text>
</comment>
<dbReference type="Proteomes" id="UP001189429">
    <property type="component" value="Unassembled WGS sequence"/>
</dbReference>
<name>A0ABN9PHA9_9DINO</name>
<protein>
    <submittedName>
        <fullName evidence="2">Uncharacterized protein</fullName>
    </submittedName>
</protein>
<dbReference type="EMBL" id="CAUYUJ010000588">
    <property type="protein sequence ID" value="CAK0791466.1"/>
    <property type="molecule type" value="Genomic_DNA"/>
</dbReference>
<organism evidence="2 3">
    <name type="scientific">Prorocentrum cordatum</name>
    <dbReference type="NCBI Taxonomy" id="2364126"/>
    <lineage>
        <taxon>Eukaryota</taxon>
        <taxon>Sar</taxon>
        <taxon>Alveolata</taxon>
        <taxon>Dinophyceae</taxon>
        <taxon>Prorocentrales</taxon>
        <taxon>Prorocentraceae</taxon>
        <taxon>Prorocentrum</taxon>
    </lineage>
</organism>
<proteinExistence type="predicted"/>
<reference evidence="2" key="1">
    <citation type="submission" date="2023-10" db="EMBL/GenBank/DDBJ databases">
        <authorList>
            <person name="Chen Y."/>
            <person name="Shah S."/>
            <person name="Dougan E. K."/>
            <person name="Thang M."/>
            <person name="Chan C."/>
        </authorList>
    </citation>
    <scope>NUCLEOTIDE SEQUENCE [LARGE SCALE GENOMIC DNA]</scope>
</reference>